<evidence type="ECO:0000313" key="2">
    <source>
        <dbReference type="Proteomes" id="UP000606044"/>
    </source>
</evidence>
<comment type="caution">
    <text evidence="1">The sequence shown here is derived from an EMBL/GenBank/DDBJ whole genome shotgun (WGS) entry which is preliminary data.</text>
</comment>
<gene>
    <name evidence="1" type="ORF">GCM10007301_08160</name>
</gene>
<evidence type="ECO:0000313" key="1">
    <source>
        <dbReference type="EMBL" id="GGF51120.1"/>
    </source>
</evidence>
<keyword evidence="2" id="KW-1185">Reference proteome</keyword>
<dbReference type="EMBL" id="BMCT01000001">
    <property type="protein sequence ID" value="GGF51120.1"/>
    <property type="molecule type" value="Genomic_DNA"/>
</dbReference>
<protein>
    <submittedName>
        <fullName evidence="1">Uncharacterized protein</fullName>
    </submittedName>
</protein>
<dbReference type="Proteomes" id="UP000606044">
    <property type="component" value="Unassembled WGS sequence"/>
</dbReference>
<sequence>MGVPMMPSPMKPTFIGVLPVDVWWRRVCPAARMVKGRVRPPVFAPGGPGARPALIARQSKLWDVFRLGRRGGFTGQKI</sequence>
<name>A0A917F6G0_9HYPH</name>
<organism evidence="1 2">
    <name type="scientific">Azorhizobium oxalatiphilum</name>
    <dbReference type="NCBI Taxonomy" id="980631"/>
    <lineage>
        <taxon>Bacteria</taxon>
        <taxon>Pseudomonadati</taxon>
        <taxon>Pseudomonadota</taxon>
        <taxon>Alphaproteobacteria</taxon>
        <taxon>Hyphomicrobiales</taxon>
        <taxon>Xanthobacteraceae</taxon>
        <taxon>Azorhizobium</taxon>
    </lineage>
</organism>
<reference evidence="1" key="1">
    <citation type="journal article" date="2014" name="Int. J. Syst. Evol. Microbiol.">
        <title>Complete genome sequence of Corynebacterium casei LMG S-19264T (=DSM 44701T), isolated from a smear-ripened cheese.</title>
        <authorList>
            <consortium name="US DOE Joint Genome Institute (JGI-PGF)"/>
            <person name="Walter F."/>
            <person name="Albersmeier A."/>
            <person name="Kalinowski J."/>
            <person name="Ruckert C."/>
        </authorList>
    </citation>
    <scope>NUCLEOTIDE SEQUENCE</scope>
    <source>
        <strain evidence="1">CCM 7897</strain>
    </source>
</reference>
<accession>A0A917F6G0</accession>
<proteinExistence type="predicted"/>
<reference evidence="1" key="2">
    <citation type="submission" date="2020-09" db="EMBL/GenBank/DDBJ databases">
        <authorList>
            <person name="Sun Q."/>
            <person name="Sedlacek I."/>
        </authorList>
    </citation>
    <scope>NUCLEOTIDE SEQUENCE</scope>
    <source>
        <strain evidence="1">CCM 7897</strain>
    </source>
</reference>
<dbReference type="AlphaFoldDB" id="A0A917F6G0"/>